<evidence type="ECO:0000313" key="1">
    <source>
        <dbReference type="EMBL" id="KAL3750503.1"/>
    </source>
</evidence>
<protein>
    <submittedName>
        <fullName evidence="1">Uncharacterized protein</fullName>
    </submittedName>
</protein>
<dbReference type="Proteomes" id="UP001634007">
    <property type="component" value="Unassembled WGS sequence"/>
</dbReference>
<name>A0ABD3LIR5_EUCGL</name>
<organism evidence="1 2">
    <name type="scientific">Eucalyptus globulus</name>
    <name type="common">Tasmanian blue gum</name>
    <dbReference type="NCBI Taxonomy" id="34317"/>
    <lineage>
        <taxon>Eukaryota</taxon>
        <taxon>Viridiplantae</taxon>
        <taxon>Streptophyta</taxon>
        <taxon>Embryophyta</taxon>
        <taxon>Tracheophyta</taxon>
        <taxon>Spermatophyta</taxon>
        <taxon>Magnoliopsida</taxon>
        <taxon>eudicotyledons</taxon>
        <taxon>Gunneridae</taxon>
        <taxon>Pentapetalae</taxon>
        <taxon>rosids</taxon>
        <taxon>malvids</taxon>
        <taxon>Myrtales</taxon>
        <taxon>Myrtaceae</taxon>
        <taxon>Myrtoideae</taxon>
        <taxon>Eucalypteae</taxon>
        <taxon>Eucalyptus</taxon>
    </lineage>
</organism>
<evidence type="ECO:0000313" key="2">
    <source>
        <dbReference type="Proteomes" id="UP001634007"/>
    </source>
</evidence>
<proteinExistence type="predicted"/>
<sequence length="422" mass="47652">MSRFEFHSPTISMDDLSDTSFSVALSLPPGAIQASLLQDDNFLPVLPVEQNSLHLTVINSSLLDNCCQSESNSSSQFTEEDDSWTLNLTSVISSEPTLSTISAEASIILPSQDMEVDDQLSIFHPLKAYGEAREAKQQVLVGEISRQLREKCSPMSTTLEHVAYYLIKASDDEGDYLRRFMKNLEELIRQGKKAVRLTSLRWMEEDCSYASAPERLGGINRWMTEHAQSLGLRLKMEETNIQELVAQLNKSRGREWLAFNCMPGFPHMRKRRNVINHATEFLKATKSSIGRSDRGIRTVERNGYGAFLEGKLVDLQALFESMELHFPGPDQLTEARMALECLFMGPYVSSLTTYQNWEESGETSRVVVSEMGLEARRISRREHHLVEAKELVKLGGGESPYWVRFEGAEDNRMALGYRGSTC</sequence>
<gene>
    <name evidence="1" type="ORF">ACJRO7_011497</name>
</gene>
<reference evidence="1 2" key="1">
    <citation type="submission" date="2024-11" db="EMBL/GenBank/DDBJ databases">
        <title>Chromosome-level genome assembly of Eucalyptus globulus Labill. provides insights into its genome evolution.</title>
        <authorList>
            <person name="Li X."/>
        </authorList>
    </citation>
    <scope>NUCLEOTIDE SEQUENCE [LARGE SCALE GENOMIC DNA]</scope>
    <source>
        <strain evidence="1">CL2024</strain>
        <tissue evidence="1">Fresh tender leaves</tissue>
    </source>
</reference>
<accession>A0ABD3LIR5</accession>
<comment type="caution">
    <text evidence="1">The sequence shown here is derived from an EMBL/GenBank/DDBJ whole genome shotgun (WGS) entry which is preliminary data.</text>
</comment>
<dbReference type="EMBL" id="JBJKBG010000002">
    <property type="protein sequence ID" value="KAL3750503.1"/>
    <property type="molecule type" value="Genomic_DNA"/>
</dbReference>
<dbReference type="AlphaFoldDB" id="A0ABD3LIR5"/>
<keyword evidence="2" id="KW-1185">Reference proteome</keyword>